<reference evidence="2 3" key="1">
    <citation type="journal article" date="2012" name="Science">
        <title>Ecological populations of bacteria act as socially cohesive units of antibiotic production and resistance.</title>
        <authorList>
            <person name="Cordero O.X."/>
            <person name="Wildschutte H."/>
            <person name="Kirkup B."/>
            <person name="Proehl S."/>
            <person name="Ngo L."/>
            <person name="Hussain F."/>
            <person name="Le Roux F."/>
            <person name="Mincer T."/>
            <person name="Polz M.F."/>
        </authorList>
    </citation>
    <scope>NUCLEOTIDE SEQUENCE [LARGE SCALE GENOMIC DNA]</scope>
    <source>
        <strain evidence="2 3">1S-45</strain>
    </source>
</reference>
<evidence type="ECO:0000313" key="3">
    <source>
        <dbReference type="Proteomes" id="UP000094070"/>
    </source>
</evidence>
<dbReference type="Proteomes" id="UP000094070">
    <property type="component" value="Unassembled WGS sequence"/>
</dbReference>
<organism evidence="2 3">
    <name type="scientific">Vibrio rumoiensis 1S-45</name>
    <dbReference type="NCBI Taxonomy" id="1188252"/>
    <lineage>
        <taxon>Bacteria</taxon>
        <taxon>Pseudomonadati</taxon>
        <taxon>Pseudomonadota</taxon>
        <taxon>Gammaproteobacteria</taxon>
        <taxon>Vibrionales</taxon>
        <taxon>Vibrionaceae</taxon>
        <taxon>Vibrio</taxon>
    </lineage>
</organism>
<dbReference type="Gene3D" id="2.60.120.10">
    <property type="entry name" value="Jelly Rolls"/>
    <property type="match status" value="1"/>
</dbReference>
<dbReference type="AlphaFoldDB" id="A0A1E5DZG8"/>
<sequence>MLPFLVHDHKELLTLNMNEQPMYEDPLPGIKGLKVQPLFLDPASGVWALRVIFSPGVILPRHYHTGSVHFWTLSGMWHYAEYPEQPQTAGCYLYEPGSSIHQFVCPASNTEDTDTIMMVTGSNINFDQDDNYVGMLDANSIMAMLIHHCMEKGLEPANYITPGQADYTAK</sequence>
<evidence type="ECO:0000313" key="2">
    <source>
        <dbReference type="EMBL" id="OEF22737.1"/>
    </source>
</evidence>
<keyword evidence="3" id="KW-1185">Reference proteome</keyword>
<feature type="domain" description="ChrR-like cupin" evidence="1">
    <location>
        <begin position="28"/>
        <end position="121"/>
    </location>
</feature>
<dbReference type="GO" id="GO:0051213">
    <property type="term" value="F:dioxygenase activity"/>
    <property type="evidence" value="ECO:0007669"/>
    <property type="project" value="UniProtKB-KW"/>
</dbReference>
<dbReference type="RefSeq" id="WP_017026710.1">
    <property type="nucleotide sequence ID" value="NZ_AJYK02000107.1"/>
</dbReference>
<dbReference type="SUPFAM" id="SSF51182">
    <property type="entry name" value="RmlC-like cupins"/>
    <property type="match status" value="1"/>
</dbReference>
<dbReference type="InterPro" id="IPR025979">
    <property type="entry name" value="ChrR-like_cupin_dom"/>
</dbReference>
<dbReference type="OrthoDB" id="564955at2"/>
<dbReference type="EMBL" id="AJYK02000107">
    <property type="protein sequence ID" value="OEF22737.1"/>
    <property type="molecule type" value="Genomic_DNA"/>
</dbReference>
<dbReference type="eggNOG" id="COG1917">
    <property type="taxonomic scope" value="Bacteria"/>
</dbReference>
<accession>A0A1E5DZG8</accession>
<gene>
    <name evidence="2" type="ORF">A1QC_02950</name>
</gene>
<keyword evidence="2" id="KW-0560">Oxidoreductase</keyword>
<evidence type="ECO:0000259" key="1">
    <source>
        <dbReference type="Pfam" id="PF12973"/>
    </source>
</evidence>
<proteinExistence type="predicted"/>
<keyword evidence="2" id="KW-0223">Dioxygenase</keyword>
<dbReference type="InterPro" id="IPR011051">
    <property type="entry name" value="RmlC_Cupin_sf"/>
</dbReference>
<dbReference type="InterPro" id="IPR014710">
    <property type="entry name" value="RmlC-like_jellyroll"/>
</dbReference>
<name>A0A1E5DZG8_9VIBR</name>
<protein>
    <submittedName>
        <fullName evidence="2">2,4'-dihydroxyacetophenone dioxygenase</fullName>
    </submittedName>
</protein>
<comment type="caution">
    <text evidence="2">The sequence shown here is derived from an EMBL/GenBank/DDBJ whole genome shotgun (WGS) entry which is preliminary data.</text>
</comment>
<dbReference type="CDD" id="cd20302">
    <property type="entry name" value="cupin_DAD"/>
    <property type="match status" value="1"/>
</dbReference>
<dbReference type="Pfam" id="PF12973">
    <property type="entry name" value="Cupin_7"/>
    <property type="match status" value="1"/>
</dbReference>
<dbReference type="STRING" id="1188252.A1QC_02950"/>